<evidence type="ECO:0000256" key="1">
    <source>
        <dbReference type="SAM" id="MobiDB-lite"/>
    </source>
</evidence>
<comment type="caution">
    <text evidence="3">The sequence shown here is derived from an EMBL/GenBank/DDBJ whole genome shotgun (WGS) entry which is preliminary data.</text>
</comment>
<dbReference type="GO" id="GO:0003677">
    <property type="term" value="F:DNA binding"/>
    <property type="evidence" value="ECO:0007669"/>
    <property type="project" value="InterPro"/>
</dbReference>
<proteinExistence type="predicted"/>
<feature type="domain" description="HTH cro/C1-type" evidence="2">
    <location>
        <begin position="79"/>
        <end position="108"/>
    </location>
</feature>
<dbReference type="EMBL" id="VAFL01000005">
    <property type="protein sequence ID" value="TKW67147.1"/>
    <property type="molecule type" value="Genomic_DNA"/>
</dbReference>
<dbReference type="SMART" id="SM00530">
    <property type="entry name" value="HTH_XRE"/>
    <property type="match status" value="1"/>
</dbReference>
<protein>
    <submittedName>
        <fullName evidence="3">Helix-turn-helix transcriptional regulator</fullName>
    </submittedName>
</protein>
<dbReference type="InterPro" id="IPR001387">
    <property type="entry name" value="Cro/C1-type_HTH"/>
</dbReference>
<dbReference type="InterPro" id="IPR047675">
    <property type="entry name" value="Putative_zinc-bd"/>
</dbReference>
<evidence type="ECO:0000259" key="2">
    <source>
        <dbReference type="PROSITE" id="PS50943"/>
    </source>
</evidence>
<dbReference type="Pfam" id="PF13560">
    <property type="entry name" value="HTH_31"/>
    <property type="match status" value="1"/>
</dbReference>
<dbReference type="CDD" id="cd00093">
    <property type="entry name" value="HTH_XRE"/>
    <property type="match status" value="1"/>
</dbReference>
<dbReference type="Gene3D" id="1.10.260.40">
    <property type="entry name" value="lambda repressor-like DNA-binding domains"/>
    <property type="match status" value="1"/>
</dbReference>
<feature type="region of interest" description="Disordered" evidence="1">
    <location>
        <begin position="184"/>
        <end position="217"/>
    </location>
</feature>
<organism evidence="3 4">
    <name type="scientific">Paracoccus denitrificans</name>
    <dbReference type="NCBI Taxonomy" id="266"/>
    <lineage>
        <taxon>Bacteria</taxon>
        <taxon>Pseudomonadati</taxon>
        <taxon>Pseudomonadota</taxon>
        <taxon>Alphaproteobacteria</taxon>
        <taxon>Rhodobacterales</taxon>
        <taxon>Paracoccaceae</taxon>
        <taxon>Paracoccus</taxon>
    </lineage>
</organism>
<dbReference type="SUPFAM" id="SSF47413">
    <property type="entry name" value="lambda repressor-like DNA-binding domains"/>
    <property type="match status" value="1"/>
</dbReference>
<evidence type="ECO:0000313" key="3">
    <source>
        <dbReference type="EMBL" id="TKW67147.1"/>
    </source>
</evidence>
<name>A0A533I9F6_PARDE</name>
<reference evidence="3 4" key="1">
    <citation type="journal article" date="2017" name="Nat. Commun.">
        <title>In situ click chemistry generation of cyclooxygenase-2 inhibitors.</title>
        <authorList>
            <person name="Bhardwaj A."/>
            <person name="Kaur J."/>
            <person name="Wuest M."/>
            <person name="Wuest F."/>
        </authorList>
    </citation>
    <scope>NUCLEOTIDE SEQUENCE [LARGE SCALE GENOMIC DNA]</scope>
    <source>
        <strain evidence="3">S2_012_000_R3_94</strain>
    </source>
</reference>
<dbReference type="PROSITE" id="PS50943">
    <property type="entry name" value="HTH_CROC1"/>
    <property type="match status" value="1"/>
</dbReference>
<dbReference type="NCBIfam" id="NF041373">
    <property type="entry name" value="HGG_STG"/>
    <property type="match status" value="1"/>
</dbReference>
<dbReference type="AlphaFoldDB" id="A0A533I9F6"/>
<sequence>MTALALMLRSLEGFEVAPIAWRNESAEVSDQEQDGARPAVGSAPDMEISDLVRVFNGNAWAALRGLTMKGDDWPLGCELKARRLTKGWTQRQLAEAAGIGRTAVQYWEAAFQIDPMGWAVCRMADALAWKLPRPDYRTETRPRGDRLIDRPGMMAFIEAQIAAANEREAARAARRRIVCGAKTRKGTPCRNKSEPGKKRCKFHGGKSTGARTPEGIERIREAQRRRWAKPRQAP</sequence>
<evidence type="ECO:0000313" key="4">
    <source>
        <dbReference type="Proteomes" id="UP000315344"/>
    </source>
</evidence>
<dbReference type="Proteomes" id="UP000315344">
    <property type="component" value="Unassembled WGS sequence"/>
</dbReference>
<gene>
    <name evidence="3" type="ORF">DI616_08765</name>
</gene>
<accession>A0A533I9F6</accession>
<dbReference type="InterPro" id="IPR010982">
    <property type="entry name" value="Lambda_DNA-bd_dom_sf"/>
</dbReference>